<dbReference type="SUPFAM" id="SSF52949">
    <property type="entry name" value="Macro domain-like"/>
    <property type="match status" value="1"/>
</dbReference>
<dbReference type="EMBL" id="LN736361">
    <property type="protein sequence ID" value="CEP60925.1"/>
    <property type="molecule type" value="Genomic_DNA"/>
</dbReference>
<proteinExistence type="predicted"/>
<feature type="region of interest" description="Disordered" evidence="1">
    <location>
        <begin position="257"/>
        <end position="276"/>
    </location>
</feature>
<dbReference type="AlphaFoldDB" id="A0A0C7MZ96"/>
<dbReference type="Gene3D" id="3.40.220.10">
    <property type="entry name" value="Leucine Aminopeptidase, subunit E, domain 1"/>
    <property type="match status" value="1"/>
</dbReference>
<dbReference type="OrthoDB" id="6082470at2759"/>
<dbReference type="STRING" id="1245769.A0A0C7MZ96"/>
<evidence type="ECO:0000259" key="2">
    <source>
        <dbReference type="PROSITE" id="PS51154"/>
    </source>
</evidence>
<protein>
    <submittedName>
        <fullName evidence="3">LALA0S02e02806g1_1</fullName>
    </submittedName>
</protein>
<accession>A0A0C7MZ96</accession>
<dbReference type="InterPro" id="IPR028071">
    <property type="entry name" value="Macro-like_dom"/>
</dbReference>
<dbReference type="InterPro" id="IPR043472">
    <property type="entry name" value="Macro_dom-like"/>
</dbReference>
<dbReference type="PROSITE" id="PS51154">
    <property type="entry name" value="MACRO"/>
    <property type="match status" value="1"/>
</dbReference>
<dbReference type="InterPro" id="IPR002589">
    <property type="entry name" value="Macro_dom"/>
</dbReference>
<dbReference type="Proteomes" id="UP000054304">
    <property type="component" value="Unassembled WGS sequence"/>
</dbReference>
<sequence>MVRRFVLLDKNLELVDCWKRSLGDLECVNICTNGLDRVDFSAMGVDVGIGTKKAAVVSPGNSFGWLGGGFDLALRQFFGGPSFESFFRHQLARNGGGGGAGYKPVGTATTVELGPEWRRNGITRIIHVPTVVAPSHKIYDPLRPMETGYGLVFNVLYNALVHTPEDTHVLVVPGLGTGYAGVPVEVCSKSMALAIRLFLLDSKTMSQELKNVVIMRFLGYRYDAFVSQECVRECQKLGIDFDRLLAYDARIDPIENLLPSGHGGDQNKSQAEGNGS</sequence>
<evidence type="ECO:0000256" key="1">
    <source>
        <dbReference type="SAM" id="MobiDB-lite"/>
    </source>
</evidence>
<dbReference type="GeneID" id="34684336"/>
<gene>
    <name evidence="3" type="ORF">LALA0_S02e02806g</name>
</gene>
<dbReference type="RefSeq" id="XP_022627163.1">
    <property type="nucleotide sequence ID" value="XM_022773659.1"/>
</dbReference>
<evidence type="ECO:0000313" key="4">
    <source>
        <dbReference type="Proteomes" id="UP000054304"/>
    </source>
</evidence>
<keyword evidence="4" id="KW-1185">Reference proteome</keyword>
<evidence type="ECO:0000313" key="3">
    <source>
        <dbReference type="EMBL" id="CEP60925.1"/>
    </source>
</evidence>
<dbReference type="HOGENOM" id="CLU_093588_0_0_1"/>
<feature type="domain" description="Macro" evidence="2">
    <location>
        <begin position="1"/>
        <end position="213"/>
    </location>
</feature>
<organism evidence="3 4">
    <name type="scientific">Lachancea lanzarotensis</name>
    <dbReference type="NCBI Taxonomy" id="1245769"/>
    <lineage>
        <taxon>Eukaryota</taxon>
        <taxon>Fungi</taxon>
        <taxon>Dikarya</taxon>
        <taxon>Ascomycota</taxon>
        <taxon>Saccharomycotina</taxon>
        <taxon>Saccharomycetes</taxon>
        <taxon>Saccharomycetales</taxon>
        <taxon>Saccharomycetaceae</taxon>
        <taxon>Lachancea</taxon>
    </lineage>
</organism>
<dbReference type="Pfam" id="PF14519">
    <property type="entry name" value="Macro_2"/>
    <property type="match status" value="1"/>
</dbReference>
<feature type="compositionally biased region" description="Polar residues" evidence="1">
    <location>
        <begin position="266"/>
        <end position="276"/>
    </location>
</feature>
<name>A0A0C7MZ96_9SACH</name>
<dbReference type="SMART" id="SM00506">
    <property type="entry name" value="A1pp"/>
    <property type="match status" value="1"/>
</dbReference>
<reference evidence="3 4" key="1">
    <citation type="submission" date="2014-12" db="EMBL/GenBank/DDBJ databases">
        <authorList>
            <person name="Neuveglise Cecile"/>
        </authorList>
    </citation>
    <scope>NUCLEOTIDE SEQUENCE [LARGE SCALE GENOMIC DNA]</scope>
    <source>
        <strain evidence="3 4">CBS 12615</strain>
    </source>
</reference>